<dbReference type="EMBL" id="CADCXV010000098">
    <property type="protein sequence ID" value="CAB0028217.1"/>
    <property type="molecule type" value="Genomic_DNA"/>
</dbReference>
<dbReference type="InterPro" id="IPR036397">
    <property type="entry name" value="RNaseH_sf"/>
</dbReference>
<dbReference type="Pfam" id="PF17921">
    <property type="entry name" value="Integrase_H2C2"/>
    <property type="match status" value="1"/>
</dbReference>
<dbReference type="SUPFAM" id="SSF53098">
    <property type="entry name" value="Ribonuclease H-like"/>
    <property type="match status" value="1"/>
</dbReference>
<organism evidence="4 5">
    <name type="scientific">Trichogramma brassicae</name>
    <dbReference type="NCBI Taxonomy" id="86971"/>
    <lineage>
        <taxon>Eukaryota</taxon>
        <taxon>Metazoa</taxon>
        <taxon>Ecdysozoa</taxon>
        <taxon>Arthropoda</taxon>
        <taxon>Hexapoda</taxon>
        <taxon>Insecta</taxon>
        <taxon>Pterygota</taxon>
        <taxon>Neoptera</taxon>
        <taxon>Endopterygota</taxon>
        <taxon>Hymenoptera</taxon>
        <taxon>Apocrita</taxon>
        <taxon>Proctotrupomorpha</taxon>
        <taxon>Chalcidoidea</taxon>
        <taxon>Trichogrammatidae</taxon>
        <taxon>Trichogramma</taxon>
    </lineage>
</organism>
<dbReference type="EC" id="2.7.7.49" evidence="1"/>
<dbReference type="PANTHER" id="PTHR37984">
    <property type="entry name" value="PROTEIN CBG26694"/>
    <property type="match status" value="1"/>
</dbReference>
<dbReference type="AlphaFoldDB" id="A0A6H5HSJ5"/>
<keyword evidence="5" id="KW-1185">Reference proteome</keyword>
<name>A0A6H5HSJ5_9HYME</name>
<feature type="non-terminal residue" evidence="4">
    <location>
        <position position="581"/>
    </location>
</feature>
<dbReference type="Proteomes" id="UP000479190">
    <property type="component" value="Unassembled WGS sequence"/>
</dbReference>
<dbReference type="InterPro" id="IPR001584">
    <property type="entry name" value="Integrase_cat-core"/>
</dbReference>
<dbReference type="PANTHER" id="PTHR37984:SF5">
    <property type="entry name" value="PROTEIN NYNRIN-LIKE"/>
    <property type="match status" value="1"/>
</dbReference>
<proteinExistence type="predicted"/>
<dbReference type="GO" id="GO:0015074">
    <property type="term" value="P:DNA integration"/>
    <property type="evidence" value="ECO:0007669"/>
    <property type="project" value="InterPro"/>
</dbReference>
<dbReference type="Gene3D" id="1.10.340.70">
    <property type="match status" value="1"/>
</dbReference>
<evidence type="ECO:0000259" key="3">
    <source>
        <dbReference type="PROSITE" id="PS50994"/>
    </source>
</evidence>
<dbReference type="FunFam" id="3.30.420.10:FF:000032">
    <property type="entry name" value="Retrovirus-related Pol polyprotein from transposon 297-like Protein"/>
    <property type="match status" value="1"/>
</dbReference>
<protein>
    <recommendedName>
        <fullName evidence="1">RNA-directed DNA polymerase</fullName>
        <ecNumber evidence="1">2.7.7.49</ecNumber>
    </recommendedName>
</protein>
<evidence type="ECO:0000313" key="5">
    <source>
        <dbReference type="Proteomes" id="UP000479190"/>
    </source>
</evidence>
<evidence type="ECO:0000256" key="2">
    <source>
        <dbReference type="SAM" id="Coils"/>
    </source>
</evidence>
<feature type="coiled-coil region" evidence="2">
    <location>
        <begin position="337"/>
        <end position="364"/>
    </location>
</feature>
<dbReference type="Pfam" id="PF00665">
    <property type="entry name" value="rve"/>
    <property type="match status" value="1"/>
</dbReference>
<accession>A0A6H5HSJ5</accession>
<sequence>MHWSRLYEDESDEAQVASIIINEKAEDSWYNKLLAKVKADPTKYPYHKAIGSTLYHYRPDPFIDDVVDDQDAWKLIVPREKRQQVLFECHEEPTSGHLGRHKTYERLAMRYYWPSAHRDVTKYVRECQICQQCKVQQLAPAGLMGRRAITRPWSVVAGDTMGPFPRSAQGNEYIIIFMDLFTRWIEAVPVRKANARTIRKHLLERVFLRFGAPEVFHSDNGTEYKNNLVEEFLTERGVIHSTIPIYTANANPVERVNRTYKTMMISYIKEDHKTWDEHIYELTFAFNTAVHDSTGVSPAFLNLGRNPEIGHSVRRKEAEAALIAEEDEARIAWAMRMENLSGIRDKATENSQQAQERQAQYYNKKRRDVTFKANDKVWRRNRILSSGAKGIAAKLGRRFRGPCKVFKGARLQRISTDRRIRRTCRESHCKRLKTMLWQKLDSRKRRAQLGNSQCYKCQIDNGSNDSLSATTADRNERDWRHKFHVRAGNCAKRERVATNYAYEQELIGQYSLGPISSDTRKSKSDDYLATHTIMGPLGLPNSPQNAKVAYAYLWRASKKLITDELPKASRASRASSASFAG</sequence>
<reference evidence="4 5" key="1">
    <citation type="submission" date="2020-02" db="EMBL/GenBank/DDBJ databases">
        <authorList>
            <person name="Ferguson B K."/>
        </authorList>
    </citation>
    <scope>NUCLEOTIDE SEQUENCE [LARGE SCALE GENOMIC DNA]</scope>
</reference>
<dbReference type="Gene3D" id="3.30.420.10">
    <property type="entry name" value="Ribonuclease H-like superfamily/Ribonuclease H"/>
    <property type="match status" value="1"/>
</dbReference>
<evidence type="ECO:0000256" key="1">
    <source>
        <dbReference type="ARBA" id="ARBA00012493"/>
    </source>
</evidence>
<gene>
    <name evidence="4" type="ORF">TBRA_LOCUS425</name>
</gene>
<keyword evidence="2" id="KW-0175">Coiled coil</keyword>
<dbReference type="InterPro" id="IPR050951">
    <property type="entry name" value="Retrovirus_Pol_polyprotein"/>
</dbReference>
<feature type="domain" description="Integrase catalytic" evidence="3">
    <location>
        <begin position="148"/>
        <end position="306"/>
    </location>
</feature>
<dbReference type="InterPro" id="IPR012337">
    <property type="entry name" value="RNaseH-like_sf"/>
</dbReference>
<evidence type="ECO:0000313" key="4">
    <source>
        <dbReference type="EMBL" id="CAB0028217.1"/>
    </source>
</evidence>
<dbReference type="FunFam" id="1.10.340.70:FF:000001">
    <property type="entry name" value="Retrovirus-related Pol polyprotein from transposon gypsy-like Protein"/>
    <property type="match status" value="1"/>
</dbReference>
<dbReference type="GO" id="GO:0003964">
    <property type="term" value="F:RNA-directed DNA polymerase activity"/>
    <property type="evidence" value="ECO:0007669"/>
    <property type="project" value="UniProtKB-EC"/>
</dbReference>
<dbReference type="PROSITE" id="PS50994">
    <property type="entry name" value="INTEGRASE"/>
    <property type="match status" value="1"/>
</dbReference>
<dbReference type="OrthoDB" id="425619at2759"/>
<dbReference type="GO" id="GO:0003676">
    <property type="term" value="F:nucleic acid binding"/>
    <property type="evidence" value="ECO:0007669"/>
    <property type="project" value="InterPro"/>
</dbReference>
<dbReference type="InterPro" id="IPR041588">
    <property type="entry name" value="Integrase_H2C2"/>
</dbReference>